<evidence type="ECO:0000313" key="5">
    <source>
        <dbReference type="Proteomes" id="UP000561326"/>
    </source>
</evidence>
<dbReference type="Gene3D" id="1.10.10.10">
    <property type="entry name" value="Winged helix-like DNA-binding domain superfamily/Winged helix DNA-binding domain"/>
    <property type="match status" value="1"/>
</dbReference>
<evidence type="ECO:0000259" key="2">
    <source>
        <dbReference type="Pfam" id="PF07261"/>
    </source>
</evidence>
<comment type="similarity">
    <text evidence="1">Belongs to the DnaB/DnaD family.</text>
</comment>
<feature type="domain" description="DnaB/C C-terminal" evidence="2">
    <location>
        <begin position="134"/>
        <end position="205"/>
    </location>
</feature>
<organism evidence="4 5">
    <name type="scientific">Aneurinibacillus aneurinilyticus</name>
    <name type="common">Bacillus aneurinolyticus</name>
    <dbReference type="NCBI Taxonomy" id="1391"/>
    <lineage>
        <taxon>Bacteria</taxon>
        <taxon>Bacillati</taxon>
        <taxon>Bacillota</taxon>
        <taxon>Bacilli</taxon>
        <taxon>Bacillales</taxon>
        <taxon>Paenibacillaceae</taxon>
        <taxon>Aneurinibacillus group</taxon>
        <taxon>Aneurinibacillus</taxon>
    </lineage>
</organism>
<dbReference type="RefSeq" id="WP_021622578.1">
    <property type="nucleotide sequence ID" value="NZ_CABKST010000181.1"/>
</dbReference>
<dbReference type="SUPFAM" id="SSF158499">
    <property type="entry name" value="DnaD domain-like"/>
    <property type="match status" value="1"/>
</dbReference>
<proteinExistence type="inferred from homology"/>
<dbReference type="Gene3D" id="1.10.10.630">
    <property type="entry name" value="DnaD domain-like"/>
    <property type="match status" value="1"/>
</dbReference>
<dbReference type="OrthoDB" id="9770238at2"/>
<evidence type="ECO:0000259" key="3">
    <source>
        <dbReference type="Pfam" id="PF21984"/>
    </source>
</evidence>
<dbReference type="EMBL" id="JABAGO010000001">
    <property type="protein sequence ID" value="NME96932.1"/>
    <property type="molecule type" value="Genomic_DNA"/>
</dbReference>
<dbReference type="InterPro" id="IPR036388">
    <property type="entry name" value="WH-like_DNA-bd_sf"/>
</dbReference>
<protein>
    <submittedName>
        <fullName evidence="4">DnaD domain-containing protein</fullName>
    </submittedName>
</protein>
<dbReference type="NCBIfam" id="TIGR01446">
    <property type="entry name" value="DnaD_dom"/>
    <property type="match status" value="1"/>
</dbReference>
<dbReference type="Pfam" id="PF07261">
    <property type="entry name" value="DnaB_2"/>
    <property type="match status" value="1"/>
</dbReference>
<dbReference type="PANTHER" id="PTHR37293">
    <property type="entry name" value="PHAGE REPLICATION PROTEIN-RELATED"/>
    <property type="match status" value="1"/>
</dbReference>
<name>A0A848CTR6_ANEAE</name>
<dbReference type="InterPro" id="IPR006343">
    <property type="entry name" value="DnaB/C_C"/>
</dbReference>
<dbReference type="Pfam" id="PF21984">
    <property type="entry name" value="DnaD_N"/>
    <property type="match status" value="1"/>
</dbReference>
<dbReference type="InterPro" id="IPR034829">
    <property type="entry name" value="DnaD-like_sf"/>
</dbReference>
<feature type="domain" description="DnaD N-terminal" evidence="3">
    <location>
        <begin position="17"/>
        <end position="113"/>
    </location>
</feature>
<dbReference type="GeneID" id="92840003"/>
<comment type="caution">
    <text evidence="4">The sequence shown here is derived from an EMBL/GenBank/DDBJ whole genome shotgun (WGS) entry which is preliminary data.</text>
</comment>
<dbReference type="Proteomes" id="UP000561326">
    <property type="component" value="Unassembled WGS sequence"/>
</dbReference>
<accession>A0A848CTR6</accession>
<reference evidence="4 5" key="1">
    <citation type="submission" date="2020-04" db="EMBL/GenBank/DDBJ databases">
        <authorList>
            <person name="Hitch T.C.A."/>
            <person name="Wylensek D."/>
            <person name="Clavel T."/>
        </authorList>
    </citation>
    <scope>NUCLEOTIDE SEQUENCE [LARGE SCALE GENOMIC DNA]</scope>
    <source>
        <strain evidence="4 5">WB01_D5_05</strain>
    </source>
</reference>
<dbReference type="SUPFAM" id="SSF46785">
    <property type="entry name" value="Winged helix' DNA-binding domain"/>
    <property type="match status" value="1"/>
</dbReference>
<dbReference type="InterPro" id="IPR053162">
    <property type="entry name" value="DnaD"/>
</dbReference>
<dbReference type="InterPro" id="IPR036390">
    <property type="entry name" value="WH_DNA-bd_sf"/>
</dbReference>
<evidence type="ECO:0000313" key="4">
    <source>
        <dbReference type="EMBL" id="NME96932.1"/>
    </source>
</evidence>
<sequence>MSDVLLQMLEAGTTSLPNLLLQHYRQIGLLDEEMMIIIHLLAFKSEGKPFPTMHELEERLSTEASVVIKRIQRLVQQGYISIEETVDPSTRVRSEWYCFTPLHKKVIACLEGKVISEDIPDAARTSGSVKNLYAMFEEEFGRPLSPIECENLAMWIDQDGYSEALIIAALREAVISGKLFFRYIDRILFEWHRNNIRTPKQAREYSLKFRKHQQRSGQTLPQGLSTAAASGALPQEFPFYNWLEEETDS</sequence>
<evidence type="ECO:0000256" key="1">
    <source>
        <dbReference type="ARBA" id="ARBA00093462"/>
    </source>
</evidence>
<dbReference type="InterPro" id="IPR053843">
    <property type="entry name" value="DnaD_N"/>
</dbReference>
<dbReference type="AlphaFoldDB" id="A0A848CTR6"/>
<gene>
    <name evidence="4" type="ORF">HF838_01550</name>
</gene>
<dbReference type="PANTHER" id="PTHR37293:SF6">
    <property type="entry name" value="DNA REPLICATION PROTEIN DNAD"/>
    <property type="match status" value="1"/>
</dbReference>